<dbReference type="Pfam" id="PF01970">
    <property type="entry name" value="TctA"/>
    <property type="match status" value="1"/>
</dbReference>
<feature type="transmembrane region" description="Helical" evidence="1">
    <location>
        <begin position="260"/>
        <end position="283"/>
    </location>
</feature>
<reference evidence="4" key="1">
    <citation type="journal article" date="2019" name="Int. J. Syst. Evol. Microbiol.">
        <title>The Global Catalogue of Microorganisms (GCM) 10K type strain sequencing project: providing services to taxonomists for standard genome sequencing and annotation.</title>
        <authorList>
            <consortium name="The Broad Institute Genomics Platform"/>
            <consortium name="The Broad Institute Genome Sequencing Center for Infectious Disease"/>
            <person name="Wu L."/>
            <person name="Ma J."/>
        </authorList>
    </citation>
    <scope>NUCLEOTIDE SEQUENCE [LARGE SCALE GENOMIC DNA]</scope>
    <source>
        <strain evidence="4">NBRC 111756</strain>
    </source>
</reference>
<dbReference type="InterPro" id="IPR002823">
    <property type="entry name" value="DUF112_TM"/>
</dbReference>
<evidence type="ECO:0000313" key="4">
    <source>
        <dbReference type="Proteomes" id="UP001596422"/>
    </source>
</evidence>
<name>A0ABW2A320_9GAMM</name>
<feature type="transmembrane region" description="Helical" evidence="1">
    <location>
        <begin position="149"/>
        <end position="165"/>
    </location>
</feature>
<organism evidence="3 4">
    <name type="scientific">Marinobacterium aestuariivivens</name>
    <dbReference type="NCBI Taxonomy" id="1698799"/>
    <lineage>
        <taxon>Bacteria</taxon>
        <taxon>Pseudomonadati</taxon>
        <taxon>Pseudomonadota</taxon>
        <taxon>Gammaproteobacteria</taxon>
        <taxon>Oceanospirillales</taxon>
        <taxon>Oceanospirillaceae</taxon>
        <taxon>Marinobacterium</taxon>
    </lineage>
</organism>
<feature type="transmembrane region" description="Helical" evidence="1">
    <location>
        <begin position="356"/>
        <end position="380"/>
    </location>
</feature>
<accession>A0ABW2A320</accession>
<keyword evidence="4" id="KW-1185">Reference proteome</keyword>
<dbReference type="EMBL" id="JBHSWE010000001">
    <property type="protein sequence ID" value="MFC6671809.1"/>
    <property type="molecule type" value="Genomic_DNA"/>
</dbReference>
<evidence type="ECO:0000313" key="3">
    <source>
        <dbReference type="EMBL" id="MFC6671809.1"/>
    </source>
</evidence>
<sequence>METLNFLLQGFAVALTLDNLMFAAIGAVLGTLIGALPGLGPANGVAILIPLAFSLGLPAESSLILLTSVYAGAMYGGRISSILLNIPGDEPAMMTCLDGYPMAVKGKAAEALAISAIASFIGSLLATIGLVILAPWLAKFALKFGPAEYFALFTLAFATLGGITGKNQFKTVIAACLGLMIATVGVDISTGNQRYTYDILELYEGIDFIIAIVGLFAISELLFFIEMHAGEGLKKVTLNKLKLTMADIIHVLPTSLRGSVLGFISGVLPGAGASLGSFISYTLEKRLVGSKGNFGEGDPRGVAAPEAGNNAAANGALVPMLTLGVPGSGTTAVLLAMLVSLNIQPGPMLFTQNADLVWGVIAALFVGNLILLLLNIPMVGVFVKLLSIPPKYLMPVVTLVASVGIFAISNSPLDLYFMIGFGLLGYVLRKLHIPLVPIILGMLLGPEMEKSLRHALTISDGDWTILWSSGLSVGIWIVAIAGLVLPYVIGPILRRRMANEAEKAHTIGD</sequence>
<protein>
    <submittedName>
        <fullName evidence="3">Tripartite tricarboxylate transporter permease</fullName>
    </submittedName>
</protein>
<gene>
    <name evidence="3" type="ORF">ACFQDL_18380</name>
</gene>
<feature type="transmembrane region" description="Helical" evidence="1">
    <location>
        <begin position="415"/>
        <end position="445"/>
    </location>
</feature>
<dbReference type="PANTHER" id="PTHR35342">
    <property type="entry name" value="TRICARBOXYLIC TRANSPORT PROTEIN"/>
    <property type="match status" value="1"/>
</dbReference>
<dbReference type="Proteomes" id="UP001596422">
    <property type="component" value="Unassembled WGS sequence"/>
</dbReference>
<feature type="transmembrane region" description="Helical" evidence="1">
    <location>
        <begin position="392"/>
        <end position="408"/>
    </location>
</feature>
<feature type="transmembrane region" description="Helical" evidence="1">
    <location>
        <begin position="323"/>
        <end position="344"/>
    </location>
</feature>
<feature type="domain" description="DUF112" evidence="2">
    <location>
        <begin position="20"/>
        <end position="440"/>
    </location>
</feature>
<evidence type="ECO:0000259" key="2">
    <source>
        <dbReference type="Pfam" id="PF01970"/>
    </source>
</evidence>
<keyword evidence="1" id="KW-0812">Transmembrane</keyword>
<proteinExistence type="predicted"/>
<feature type="transmembrane region" description="Helical" evidence="1">
    <location>
        <begin position="45"/>
        <end position="71"/>
    </location>
</feature>
<evidence type="ECO:0000256" key="1">
    <source>
        <dbReference type="SAM" id="Phobius"/>
    </source>
</evidence>
<comment type="caution">
    <text evidence="3">The sequence shown here is derived from an EMBL/GenBank/DDBJ whole genome shotgun (WGS) entry which is preliminary data.</text>
</comment>
<feature type="transmembrane region" description="Helical" evidence="1">
    <location>
        <begin position="172"/>
        <end position="188"/>
    </location>
</feature>
<feature type="transmembrane region" description="Helical" evidence="1">
    <location>
        <begin position="465"/>
        <end position="489"/>
    </location>
</feature>
<dbReference type="PANTHER" id="PTHR35342:SF5">
    <property type="entry name" value="TRICARBOXYLIC TRANSPORT PROTEIN"/>
    <property type="match status" value="1"/>
</dbReference>
<keyword evidence="1" id="KW-1133">Transmembrane helix</keyword>
<dbReference type="RefSeq" id="WP_379910299.1">
    <property type="nucleotide sequence ID" value="NZ_JBHSWE010000001.1"/>
</dbReference>
<feature type="transmembrane region" description="Helical" evidence="1">
    <location>
        <begin position="111"/>
        <end position="137"/>
    </location>
</feature>
<feature type="transmembrane region" description="Helical" evidence="1">
    <location>
        <begin position="208"/>
        <end position="225"/>
    </location>
</feature>
<keyword evidence="1" id="KW-0472">Membrane</keyword>